<feature type="domain" description="HTH araC/xylS-type" evidence="7">
    <location>
        <begin position="431"/>
        <end position="529"/>
    </location>
</feature>
<sequence>MIRVLLVDDELLSRMTVRSLINWEKEGYTICGECSDGTQAWAAIPSLRPQIVITDVKMNRMNGDELVRRIALEYPEICTIVFSGYDDYKYVRDVLKNNAIDYLIKNDLTPELLLESLHKAEEILKTGPGIEKDENNLQALRRQFVLRLIGKEYQGKEAAIEKEMQTLSIDMDMGRVIPVLLVIRNLEEKTGGGTLRDRMIIIFSVCNVLEEIIREDHKGMAVPLENNEILLLISLNGCASEQRTGEELQKMMNRSSFCLNKFMRLNGNFHIGRMCPLREMPEAFQELEERRKKEFMDLQPESGREEAQEYNGGNGIRLEDEQRLTAALRQGDETLAEETVDHIFREIFEGNILRSGCTQLFSDLTILSISFCKKQGIPYEKVYTHRTGVMEYVAQMEKLRECGKFFHELFAAIIREKKVLEGQNGYSVPVRKMVSYIHQHYMDGISLGDAADNAGMNSSYLSTLFKNEVGTGFVEYLNEVRLERAKELMDSSQLRLKEIIDEVGFCSYPYFFSLFKKKYGMTPKEYQKGQGQ</sequence>
<dbReference type="SUPFAM" id="SSF46689">
    <property type="entry name" value="Homeodomain-like"/>
    <property type="match status" value="2"/>
</dbReference>
<name>A0A3E3J028_9FIRM</name>
<evidence type="ECO:0000256" key="3">
    <source>
        <dbReference type="ARBA" id="ARBA00023125"/>
    </source>
</evidence>
<dbReference type="PROSITE" id="PS00041">
    <property type="entry name" value="HTH_ARAC_FAMILY_1"/>
    <property type="match status" value="1"/>
</dbReference>
<dbReference type="PANTHER" id="PTHR43280">
    <property type="entry name" value="ARAC-FAMILY TRANSCRIPTIONAL REGULATOR"/>
    <property type="match status" value="1"/>
</dbReference>
<dbReference type="InterPro" id="IPR018062">
    <property type="entry name" value="HTH_AraC-typ_CS"/>
</dbReference>
<dbReference type="Pfam" id="PF00072">
    <property type="entry name" value="Response_reg"/>
    <property type="match status" value="1"/>
</dbReference>
<evidence type="ECO:0000256" key="1">
    <source>
        <dbReference type="ARBA" id="ARBA00018672"/>
    </source>
</evidence>
<dbReference type="AlphaFoldDB" id="A0A3E3J028"/>
<keyword evidence="11" id="KW-1185">Reference proteome</keyword>
<dbReference type="CDD" id="cd17536">
    <property type="entry name" value="REC_YesN-like"/>
    <property type="match status" value="1"/>
</dbReference>
<dbReference type="GeneID" id="97987996"/>
<evidence type="ECO:0000259" key="8">
    <source>
        <dbReference type="PROSITE" id="PS50110"/>
    </source>
</evidence>
<accession>A0A3E3J028</accession>
<dbReference type="SUPFAM" id="SSF52172">
    <property type="entry name" value="CheY-like"/>
    <property type="match status" value="1"/>
</dbReference>
<reference evidence="10 12" key="1">
    <citation type="submission" date="2018-08" db="EMBL/GenBank/DDBJ databases">
        <title>A genome reference for cultivated species of the human gut microbiota.</title>
        <authorList>
            <person name="Zou Y."/>
            <person name="Xue W."/>
            <person name="Luo G."/>
        </authorList>
    </citation>
    <scope>NUCLEOTIDE SEQUENCE [LARGE SCALE GENOMIC DNA]</scope>
    <source>
        <strain evidence="10 12">AF26-4BH</strain>
        <strain evidence="9">TF05-5AC</strain>
    </source>
</reference>
<dbReference type="PANTHER" id="PTHR43280:SF2">
    <property type="entry name" value="HTH-TYPE TRANSCRIPTIONAL REGULATOR EXSA"/>
    <property type="match status" value="1"/>
</dbReference>
<dbReference type="EMBL" id="QVLU01000006">
    <property type="protein sequence ID" value="RGE72451.1"/>
    <property type="molecule type" value="Genomic_DNA"/>
</dbReference>
<dbReference type="RefSeq" id="WP_025487578.1">
    <property type="nucleotide sequence ID" value="NZ_CALBAU010000365.1"/>
</dbReference>
<organism evidence="10 12">
    <name type="scientific">Eisenbergiella massiliensis</name>
    <dbReference type="NCBI Taxonomy" id="1720294"/>
    <lineage>
        <taxon>Bacteria</taxon>
        <taxon>Bacillati</taxon>
        <taxon>Bacillota</taxon>
        <taxon>Clostridia</taxon>
        <taxon>Lachnospirales</taxon>
        <taxon>Lachnospiraceae</taxon>
        <taxon>Eisenbergiella</taxon>
    </lineage>
</organism>
<comment type="caution">
    <text evidence="10">The sequence shown here is derived from an EMBL/GenBank/DDBJ whole genome shotgun (WGS) entry which is preliminary data.</text>
</comment>
<feature type="modified residue" description="4-aspartylphosphate" evidence="6">
    <location>
        <position position="55"/>
    </location>
</feature>
<dbReference type="GO" id="GO:0003700">
    <property type="term" value="F:DNA-binding transcription factor activity"/>
    <property type="evidence" value="ECO:0007669"/>
    <property type="project" value="InterPro"/>
</dbReference>
<dbReference type="SMART" id="SM00448">
    <property type="entry name" value="REC"/>
    <property type="match status" value="1"/>
</dbReference>
<dbReference type="Proteomes" id="UP000261166">
    <property type="component" value="Unassembled WGS sequence"/>
</dbReference>
<keyword evidence="3 10" id="KW-0238">DNA-binding</keyword>
<dbReference type="Proteomes" id="UP000260812">
    <property type="component" value="Unassembled WGS sequence"/>
</dbReference>
<evidence type="ECO:0000256" key="6">
    <source>
        <dbReference type="PROSITE-ProRule" id="PRU00169"/>
    </source>
</evidence>
<dbReference type="Gene3D" id="1.10.10.60">
    <property type="entry name" value="Homeodomain-like"/>
    <property type="match status" value="2"/>
</dbReference>
<dbReference type="InterPro" id="IPR009057">
    <property type="entry name" value="Homeodomain-like_sf"/>
</dbReference>
<proteinExistence type="predicted"/>
<dbReference type="Gene3D" id="3.40.50.2300">
    <property type="match status" value="1"/>
</dbReference>
<comment type="function">
    <text evidence="5">May play the central regulatory role in sporulation. It may be an element of the effector pathway responsible for the activation of sporulation genes in response to nutritional stress. Spo0A may act in concert with spo0H (a sigma factor) to control the expression of some genes that are critical to the sporulation process.</text>
</comment>
<gene>
    <name evidence="10" type="ORF">DWY69_08890</name>
    <name evidence="9" type="ORF">DXC51_14260</name>
</gene>
<dbReference type="PROSITE" id="PS01124">
    <property type="entry name" value="HTH_ARAC_FAMILY_2"/>
    <property type="match status" value="1"/>
</dbReference>
<dbReference type="GO" id="GO:0043565">
    <property type="term" value="F:sequence-specific DNA binding"/>
    <property type="evidence" value="ECO:0007669"/>
    <property type="project" value="InterPro"/>
</dbReference>
<keyword evidence="2" id="KW-0805">Transcription regulation</keyword>
<evidence type="ECO:0000313" key="12">
    <source>
        <dbReference type="Proteomes" id="UP000261166"/>
    </source>
</evidence>
<evidence type="ECO:0000259" key="7">
    <source>
        <dbReference type="PROSITE" id="PS01124"/>
    </source>
</evidence>
<dbReference type="InterPro" id="IPR018060">
    <property type="entry name" value="HTH_AraC"/>
</dbReference>
<dbReference type="InterPro" id="IPR011006">
    <property type="entry name" value="CheY-like_superfamily"/>
</dbReference>
<keyword evidence="6" id="KW-0597">Phosphoprotein</keyword>
<dbReference type="SMART" id="SM00342">
    <property type="entry name" value="HTH_ARAC"/>
    <property type="match status" value="1"/>
</dbReference>
<evidence type="ECO:0000256" key="2">
    <source>
        <dbReference type="ARBA" id="ARBA00023015"/>
    </source>
</evidence>
<keyword evidence="4" id="KW-0804">Transcription</keyword>
<evidence type="ECO:0000256" key="4">
    <source>
        <dbReference type="ARBA" id="ARBA00023163"/>
    </source>
</evidence>
<dbReference type="GO" id="GO:0000160">
    <property type="term" value="P:phosphorelay signal transduction system"/>
    <property type="evidence" value="ECO:0007669"/>
    <property type="project" value="InterPro"/>
</dbReference>
<evidence type="ECO:0000313" key="11">
    <source>
        <dbReference type="Proteomes" id="UP000260812"/>
    </source>
</evidence>
<dbReference type="InterPro" id="IPR001789">
    <property type="entry name" value="Sig_transdc_resp-reg_receiver"/>
</dbReference>
<evidence type="ECO:0000313" key="10">
    <source>
        <dbReference type="EMBL" id="RGE72451.1"/>
    </source>
</evidence>
<feature type="domain" description="Response regulatory" evidence="8">
    <location>
        <begin position="3"/>
        <end position="120"/>
    </location>
</feature>
<dbReference type="Pfam" id="PF12833">
    <property type="entry name" value="HTH_18"/>
    <property type="match status" value="1"/>
</dbReference>
<dbReference type="PROSITE" id="PS50110">
    <property type="entry name" value="RESPONSE_REGULATORY"/>
    <property type="match status" value="1"/>
</dbReference>
<protein>
    <recommendedName>
        <fullName evidence="1">Stage 0 sporulation protein A homolog</fullName>
    </recommendedName>
</protein>
<dbReference type="EMBL" id="QVLV01000009">
    <property type="protein sequence ID" value="RGE59141.1"/>
    <property type="molecule type" value="Genomic_DNA"/>
</dbReference>
<dbReference type="OrthoDB" id="9794370at2"/>
<evidence type="ECO:0000313" key="9">
    <source>
        <dbReference type="EMBL" id="RGE59141.1"/>
    </source>
</evidence>
<evidence type="ECO:0000256" key="5">
    <source>
        <dbReference type="ARBA" id="ARBA00024867"/>
    </source>
</evidence>